<dbReference type="EMBL" id="JAVRRJ010000005">
    <property type="protein sequence ID" value="KAK5084694.1"/>
    <property type="molecule type" value="Genomic_DNA"/>
</dbReference>
<dbReference type="Proteomes" id="UP001309876">
    <property type="component" value="Unassembled WGS sequence"/>
</dbReference>
<feature type="compositionally biased region" description="Pro residues" evidence="2">
    <location>
        <begin position="219"/>
        <end position="235"/>
    </location>
</feature>
<protein>
    <submittedName>
        <fullName evidence="3">Uncharacterized protein</fullName>
    </submittedName>
</protein>
<keyword evidence="4" id="KW-1185">Reference proteome</keyword>
<sequence length="606" mass="67477">MWQKWNRQPQISAPSQFVELDRDDPYEDRYLETIHEVDSISSRRQSTHLPGLPELPFRAVPPMAEIAQPMNIYSQQPSAIPAATPKDLGLKLNVHMQQQAYDYDISPITPREPQDRVADDKPISPIENAVPIQARAPLPERHLQSQIPRKVSQSAEERAQTKWDEYSGEPTNDEHGKPASVRPGAQPVEVQYPHLKERTKQILAGIREREAAKKAPWGKIPPPVAAAPPHNPPQREPWRGASGRTAIVDPVRDTPAARKQTLQAQRPLPNEGGQSPFYAAVTASHGTESSAAVPHLRTAPSQESIKPVVPLKTRNLTPDLTRLSPVQNPSKQRSPSPTPSPEPVLNADCFPPDSSHPRVESPQDELEPTTPTTPVPAHDTHTDRFVSAPPSFVSASLGREQSHFSWTTYTDSVEDSPRSLAQIVRESSPPLSIPELPPAITIKKRPISSSPFVQSHLYMRQYYADPTGSVVRKPLPVIGAPPSPAMSATSRAFSTSKSLPPTPTVTEATDKIESFEAQLQGLERRKRNTMRIIADLEASLKKNAVVYDMSKRREVEKNIANHKMSLDDITAEVHELSLRLHRAQRKRDRDDNYEINTGLWIKRVTS</sequence>
<reference evidence="3 4" key="1">
    <citation type="submission" date="2023-08" db="EMBL/GenBank/DDBJ databases">
        <title>Black Yeasts Isolated from many extreme environments.</title>
        <authorList>
            <person name="Coleine C."/>
            <person name="Stajich J.E."/>
            <person name="Selbmann L."/>
        </authorList>
    </citation>
    <scope>NUCLEOTIDE SEQUENCE [LARGE SCALE GENOMIC DNA]</scope>
    <source>
        <strain evidence="3 4">CCFEE 5910</strain>
    </source>
</reference>
<comment type="caution">
    <text evidence="3">The sequence shown here is derived from an EMBL/GenBank/DDBJ whole genome shotgun (WGS) entry which is preliminary data.</text>
</comment>
<feature type="region of interest" description="Disordered" evidence="2">
    <location>
        <begin position="129"/>
        <end position="195"/>
    </location>
</feature>
<feature type="coiled-coil region" evidence="1">
    <location>
        <begin position="505"/>
        <end position="586"/>
    </location>
</feature>
<feature type="compositionally biased region" description="Low complexity" evidence="2">
    <location>
        <begin position="368"/>
        <end position="377"/>
    </location>
</feature>
<feature type="compositionally biased region" description="Basic and acidic residues" evidence="2">
    <location>
        <begin position="155"/>
        <end position="165"/>
    </location>
</feature>
<evidence type="ECO:0000256" key="1">
    <source>
        <dbReference type="SAM" id="Coils"/>
    </source>
</evidence>
<feature type="compositionally biased region" description="Polar residues" evidence="2">
    <location>
        <begin position="144"/>
        <end position="154"/>
    </location>
</feature>
<name>A0AAN7SYB9_9EURO</name>
<proteinExistence type="predicted"/>
<organism evidence="3 4">
    <name type="scientific">Lithohypha guttulata</name>
    <dbReference type="NCBI Taxonomy" id="1690604"/>
    <lineage>
        <taxon>Eukaryota</taxon>
        <taxon>Fungi</taxon>
        <taxon>Dikarya</taxon>
        <taxon>Ascomycota</taxon>
        <taxon>Pezizomycotina</taxon>
        <taxon>Eurotiomycetes</taxon>
        <taxon>Chaetothyriomycetidae</taxon>
        <taxon>Chaetothyriales</taxon>
        <taxon>Trichomeriaceae</taxon>
        <taxon>Lithohypha</taxon>
    </lineage>
</organism>
<feature type="region of interest" description="Disordered" evidence="2">
    <location>
        <begin position="210"/>
        <end position="389"/>
    </location>
</feature>
<evidence type="ECO:0000256" key="2">
    <source>
        <dbReference type="SAM" id="MobiDB-lite"/>
    </source>
</evidence>
<feature type="compositionally biased region" description="Polar residues" evidence="2">
    <location>
        <begin position="314"/>
        <end position="335"/>
    </location>
</feature>
<evidence type="ECO:0000313" key="3">
    <source>
        <dbReference type="EMBL" id="KAK5084694.1"/>
    </source>
</evidence>
<accession>A0AAN7SYB9</accession>
<dbReference type="PANTHER" id="PTHR42023:SF1">
    <property type="entry name" value="BHLH DOMAIN-CONTAINING PROTEIN"/>
    <property type="match status" value="1"/>
</dbReference>
<dbReference type="AlphaFoldDB" id="A0AAN7SYB9"/>
<dbReference type="PANTHER" id="PTHR42023">
    <property type="entry name" value="BHLH DOMAIN-CONTAINING PROTEIN"/>
    <property type="match status" value="1"/>
</dbReference>
<keyword evidence="1" id="KW-0175">Coiled coil</keyword>
<evidence type="ECO:0000313" key="4">
    <source>
        <dbReference type="Proteomes" id="UP001309876"/>
    </source>
</evidence>
<gene>
    <name evidence="3" type="ORF">LTR05_005772</name>
</gene>